<reference evidence="2 3" key="1">
    <citation type="submission" date="2017-12" db="EMBL/GenBank/DDBJ databases">
        <title>Phylogenetic diversity of female urinary microbiome.</title>
        <authorList>
            <person name="Thomas-White K."/>
            <person name="Wolfe A.J."/>
        </authorList>
    </citation>
    <scope>NUCLEOTIDE SEQUENCE [LARGE SCALE GENOMIC DNA]</scope>
    <source>
        <strain evidence="2 3">UMB0912</strain>
    </source>
</reference>
<dbReference type="InterPro" id="IPR001387">
    <property type="entry name" value="Cro/C1-type_HTH"/>
</dbReference>
<dbReference type="EMBL" id="PKHC01000001">
    <property type="protein sequence ID" value="PKZ19246.1"/>
    <property type="molecule type" value="Genomic_DNA"/>
</dbReference>
<dbReference type="Proteomes" id="UP000235111">
    <property type="component" value="Unassembled WGS sequence"/>
</dbReference>
<keyword evidence="3" id="KW-1185">Reference proteome</keyword>
<dbReference type="CDD" id="cd00093">
    <property type="entry name" value="HTH_XRE"/>
    <property type="match status" value="1"/>
</dbReference>
<evidence type="ECO:0000259" key="1">
    <source>
        <dbReference type="PROSITE" id="PS50943"/>
    </source>
</evidence>
<dbReference type="Gene3D" id="1.10.260.40">
    <property type="entry name" value="lambda repressor-like DNA-binding domains"/>
    <property type="match status" value="1"/>
</dbReference>
<comment type="caution">
    <text evidence="2">The sequence shown here is derived from an EMBL/GenBank/DDBJ whole genome shotgun (WGS) entry which is preliminary data.</text>
</comment>
<dbReference type="PROSITE" id="PS50943">
    <property type="entry name" value="HTH_CROC1"/>
    <property type="match status" value="1"/>
</dbReference>
<gene>
    <name evidence="2" type="ORF">CYJ59_02030</name>
</gene>
<dbReference type="RefSeq" id="WP_101885919.1">
    <property type="nucleotide sequence ID" value="NZ_PKHB01000001.1"/>
</dbReference>
<dbReference type="InterPro" id="IPR010982">
    <property type="entry name" value="Lambda_DNA-bd_dom_sf"/>
</dbReference>
<feature type="domain" description="HTH cro/C1-type" evidence="1">
    <location>
        <begin position="43"/>
        <end position="78"/>
    </location>
</feature>
<sequence length="243" mass="27102">MTDKKKTNQIDITGRTVAENIKRLRGGQLLKDISEQLSEIGRHITPLALARIESGERKVDVDDLMAFAIVFGVSPLTLLLPNSGSALVSSKITGASHEYGSNVLWLWGRGDEPLEIAALISDLYILGNNMGIDTLVDIYDNPSEDGKFADAEEYRNKHIAYTPEQQHAIDTFTKNAKPTIDDRKTGLLRAYQPEYWEKTDSIIKQGLNCSYFYPGALKKLADKALEMAIKEKNNRLAQSDEND</sequence>
<evidence type="ECO:0000313" key="2">
    <source>
        <dbReference type="EMBL" id="PKZ19246.1"/>
    </source>
</evidence>
<proteinExistence type="predicted"/>
<evidence type="ECO:0000313" key="3">
    <source>
        <dbReference type="Proteomes" id="UP000235111"/>
    </source>
</evidence>
<organism evidence="2 3">
    <name type="scientific">Gardnerella leopoldii</name>
    <dbReference type="NCBI Taxonomy" id="2792978"/>
    <lineage>
        <taxon>Bacteria</taxon>
        <taxon>Bacillati</taxon>
        <taxon>Actinomycetota</taxon>
        <taxon>Actinomycetes</taxon>
        <taxon>Bifidobacteriales</taxon>
        <taxon>Bifidobacteriaceae</taxon>
        <taxon>Gardnerella</taxon>
    </lineage>
</organism>
<accession>A0ABX4SDH8</accession>
<name>A0ABX4SDH8_9BIFI</name>
<protein>
    <recommendedName>
        <fullName evidence="1">HTH cro/C1-type domain-containing protein</fullName>
    </recommendedName>
</protein>